<dbReference type="InterPro" id="IPR043728">
    <property type="entry name" value="DUF5671"/>
</dbReference>
<dbReference type="Pfam" id="PF18920">
    <property type="entry name" value="DUF5671"/>
    <property type="match status" value="1"/>
</dbReference>
<feature type="transmembrane region" description="Helical" evidence="1">
    <location>
        <begin position="66"/>
        <end position="91"/>
    </location>
</feature>
<organism evidence="3 4">
    <name type="scientific">Quisquiliibacterium transsilvanicum</name>
    <dbReference type="NCBI Taxonomy" id="1549638"/>
    <lineage>
        <taxon>Bacteria</taxon>
        <taxon>Pseudomonadati</taxon>
        <taxon>Pseudomonadota</taxon>
        <taxon>Betaproteobacteria</taxon>
        <taxon>Burkholderiales</taxon>
        <taxon>Burkholderiaceae</taxon>
        <taxon>Quisquiliibacterium</taxon>
    </lineage>
</organism>
<evidence type="ECO:0000313" key="4">
    <source>
        <dbReference type="Proteomes" id="UP000532440"/>
    </source>
</evidence>
<evidence type="ECO:0000313" key="3">
    <source>
        <dbReference type="EMBL" id="MBB5273778.1"/>
    </source>
</evidence>
<dbReference type="AlphaFoldDB" id="A0A7W8MAB8"/>
<dbReference type="EMBL" id="JACHGB010000008">
    <property type="protein sequence ID" value="MBB5273778.1"/>
    <property type="molecule type" value="Genomic_DNA"/>
</dbReference>
<dbReference type="Proteomes" id="UP000532440">
    <property type="component" value="Unassembled WGS sequence"/>
</dbReference>
<feature type="transmembrane region" description="Helical" evidence="1">
    <location>
        <begin position="151"/>
        <end position="172"/>
    </location>
</feature>
<accession>A0A7W8MAB8</accession>
<feature type="domain" description="DUF5671" evidence="2">
    <location>
        <begin position="65"/>
        <end position="201"/>
    </location>
</feature>
<reference evidence="3 4" key="1">
    <citation type="submission" date="2020-08" db="EMBL/GenBank/DDBJ databases">
        <title>Genomic Encyclopedia of Type Strains, Phase IV (KMG-IV): sequencing the most valuable type-strain genomes for metagenomic binning, comparative biology and taxonomic classification.</title>
        <authorList>
            <person name="Goeker M."/>
        </authorList>
    </citation>
    <scope>NUCLEOTIDE SEQUENCE [LARGE SCALE GENOMIC DNA]</scope>
    <source>
        <strain evidence="3 4">DSM 29781</strain>
    </source>
</reference>
<keyword evidence="1" id="KW-0812">Transmembrane</keyword>
<keyword evidence="1" id="KW-1133">Transmembrane helix</keyword>
<feature type="transmembrane region" description="Helical" evidence="1">
    <location>
        <begin position="111"/>
        <end position="131"/>
    </location>
</feature>
<feature type="transmembrane region" description="Helical" evidence="1">
    <location>
        <begin position="184"/>
        <end position="204"/>
    </location>
</feature>
<comment type="caution">
    <text evidence="3">The sequence shown here is derived from an EMBL/GenBank/DDBJ whole genome shotgun (WGS) entry which is preliminary data.</text>
</comment>
<keyword evidence="1" id="KW-0472">Membrane</keyword>
<protein>
    <recommendedName>
        <fullName evidence="2">DUF5671 domain-containing protein</fullName>
    </recommendedName>
</protein>
<dbReference type="RefSeq" id="WP_183970639.1">
    <property type="nucleotide sequence ID" value="NZ_BAABEW010000013.1"/>
</dbReference>
<sequence>MASDDELPGFVREALARGLPRQQIEQALVQAGWGRDQIRSALAAYAELDFPIPVPRPKPYVSAKEAFLYLTLFSTLYVSAYNLGRLVFSFIERLLPDPALSGHYFDYTSQAMRWSVSSLVIAFPVFLYLSWLMGRAIRLEPTKRASRVRKWLTYLTLFIAASILVGDLITLLYNFLGGELGPRFLLKVLTVGLIAGTVFFYYLWDLRSDEVEGET</sequence>
<gene>
    <name evidence="3" type="ORF">HNQ70_003809</name>
</gene>
<evidence type="ECO:0000259" key="2">
    <source>
        <dbReference type="Pfam" id="PF18920"/>
    </source>
</evidence>
<keyword evidence="4" id="KW-1185">Reference proteome</keyword>
<proteinExistence type="predicted"/>
<evidence type="ECO:0000256" key="1">
    <source>
        <dbReference type="SAM" id="Phobius"/>
    </source>
</evidence>
<name>A0A7W8MAB8_9BURK</name>